<accession>A0A521DAE1</accession>
<dbReference type="CDD" id="cd04301">
    <property type="entry name" value="NAT_SF"/>
    <property type="match status" value="1"/>
</dbReference>
<dbReference type="InterPro" id="IPR016181">
    <property type="entry name" value="Acyl_CoA_acyltransferase"/>
</dbReference>
<dbReference type="AlphaFoldDB" id="A0A521DAE1"/>
<evidence type="ECO:0000256" key="2">
    <source>
        <dbReference type="ARBA" id="ARBA00023315"/>
    </source>
</evidence>
<evidence type="ECO:0000313" key="5">
    <source>
        <dbReference type="Proteomes" id="UP000319555"/>
    </source>
</evidence>
<name>A0A521DAE1_9RHOB</name>
<dbReference type="PANTHER" id="PTHR43877">
    <property type="entry name" value="AMINOALKYLPHOSPHONATE N-ACETYLTRANSFERASE-RELATED-RELATED"/>
    <property type="match status" value="1"/>
</dbReference>
<feature type="domain" description="N-acetyltransferase" evidence="3">
    <location>
        <begin position="9"/>
        <end position="159"/>
    </location>
</feature>
<dbReference type="Gene3D" id="3.40.630.30">
    <property type="match status" value="1"/>
</dbReference>
<keyword evidence="2" id="KW-0012">Acyltransferase</keyword>
<reference evidence="4 5" key="1">
    <citation type="submission" date="2017-05" db="EMBL/GenBank/DDBJ databases">
        <authorList>
            <person name="Varghese N."/>
            <person name="Submissions S."/>
        </authorList>
    </citation>
    <scope>NUCLEOTIDE SEQUENCE [LARGE SCALE GENOMIC DNA]</scope>
    <source>
        <strain evidence="4 5">DSM 28009</strain>
    </source>
</reference>
<dbReference type="EMBL" id="FXTE01000005">
    <property type="protein sequence ID" value="SMO68051.1"/>
    <property type="molecule type" value="Genomic_DNA"/>
</dbReference>
<gene>
    <name evidence="4" type="ORF">SAMN06265380_10573</name>
</gene>
<evidence type="ECO:0000256" key="1">
    <source>
        <dbReference type="ARBA" id="ARBA00022679"/>
    </source>
</evidence>
<dbReference type="PROSITE" id="PS51186">
    <property type="entry name" value="GNAT"/>
    <property type="match status" value="1"/>
</dbReference>
<evidence type="ECO:0000259" key="3">
    <source>
        <dbReference type="PROSITE" id="PS51186"/>
    </source>
</evidence>
<organism evidence="4 5">
    <name type="scientific">Ruegeria faecimaris</name>
    <dbReference type="NCBI Taxonomy" id="686389"/>
    <lineage>
        <taxon>Bacteria</taxon>
        <taxon>Pseudomonadati</taxon>
        <taxon>Pseudomonadota</taxon>
        <taxon>Alphaproteobacteria</taxon>
        <taxon>Rhodobacterales</taxon>
        <taxon>Roseobacteraceae</taxon>
        <taxon>Ruegeria</taxon>
    </lineage>
</organism>
<evidence type="ECO:0000313" key="4">
    <source>
        <dbReference type="EMBL" id="SMO68051.1"/>
    </source>
</evidence>
<keyword evidence="5" id="KW-1185">Reference proteome</keyword>
<sequence length="159" mass="17857">MTSLDDTPVRLQPDDPMLPQVLRLIRHSFAFMEGRIDPPSSMHRLTEETLRQQARDHEVWIIGNRPDAVVFLTPKQDCLYLSKLAVDETRRGQGLAQRLVDLASARAVETGIATLELKARVELVENHASFARMGFVKTAETAHPGFTRATSITMQKHLG</sequence>
<protein>
    <submittedName>
        <fullName evidence="4">Predicted N-acetyltransferase YhbS</fullName>
    </submittedName>
</protein>
<dbReference type="InterPro" id="IPR000182">
    <property type="entry name" value="GNAT_dom"/>
</dbReference>
<dbReference type="Proteomes" id="UP000319555">
    <property type="component" value="Unassembled WGS sequence"/>
</dbReference>
<dbReference type="RefSeq" id="WP_342782003.1">
    <property type="nucleotide sequence ID" value="NZ_FXTE01000005.1"/>
</dbReference>
<keyword evidence="1 4" id="KW-0808">Transferase</keyword>
<dbReference type="SUPFAM" id="SSF55729">
    <property type="entry name" value="Acyl-CoA N-acyltransferases (Nat)"/>
    <property type="match status" value="1"/>
</dbReference>
<dbReference type="InterPro" id="IPR050832">
    <property type="entry name" value="Bact_Acetyltransf"/>
</dbReference>
<dbReference type="Pfam" id="PF00583">
    <property type="entry name" value="Acetyltransf_1"/>
    <property type="match status" value="1"/>
</dbReference>
<proteinExistence type="predicted"/>
<dbReference type="GO" id="GO:0016747">
    <property type="term" value="F:acyltransferase activity, transferring groups other than amino-acyl groups"/>
    <property type="evidence" value="ECO:0007669"/>
    <property type="project" value="InterPro"/>
</dbReference>